<dbReference type="PROSITE" id="PS52011">
    <property type="entry name" value="PEPTIDASE_M2"/>
    <property type="match status" value="1"/>
</dbReference>
<evidence type="ECO:0000256" key="15">
    <source>
        <dbReference type="PIRSR" id="PIRSR601548-2"/>
    </source>
</evidence>
<feature type="glycosylation site" description="N-linked (GlcNAc...) asparagine; partial" evidence="13">
    <location>
        <position position="387"/>
    </location>
</feature>
<name>A0A7R8XDL7_9CRUS</name>
<dbReference type="EC" id="2.4.2.-" evidence="21"/>
<keyword evidence="5" id="KW-0732">Signal</keyword>
<comment type="catalytic activity">
    <reaction evidence="11">
        <text>Release of a C-terminal dipeptide, oligopeptide-|-Xaa-Yaa, when Xaa is not Pro, and Yaa is neither Asp nor Glu. Thus, conversion of angiotensin I to angiotensin II, with increase in vasoconstrictor activity, but no action on angiotensin II.</text>
        <dbReference type="EC" id="3.4.15.1"/>
    </reaction>
</comment>
<dbReference type="Pfam" id="PF00644">
    <property type="entry name" value="PARP"/>
    <property type="match status" value="1"/>
</dbReference>
<evidence type="ECO:0000256" key="21">
    <source>
        <dbReference type="RuleBase" id="RU362114"/>
    </source>
</evidence>
<evidence type="ECO:0000256" key="13">
    <source>
        <dbReference type="PIRSR" id="PIRSR601548-10"/>
    </source>
</evidence>
<feature type="disulfide bond" evidence="17 19">
    <location>
        <begin position="401"/>
        <end position="419"/>
    </location>
</feature>
<feature type="binding site" evidence="18">
    <location>
        <position position="436"/>
    </location>
    <ligand>
        <name>Zn(2+)</name>
        <dbReference type="ChEBI" id="CHEBI:29105"/>
        <label>2</label>
        <note>catalytic</note>
    </ligand>
</feature>
<evidence type="ECO:0000256" key="16">
    <source>
        <dbReference type="PIRSR" id="PIRSR601548-3"/>
    </source>
</evidence>
<dbReference type="GO" id="GO:0008241">
    <property type="term" value="F:peptidyl-dipeptidase activity"/>
    <property type="evidence" value="ECO:0007669"/>
    <property type="project" value="UniProtKB-EC"/>
</dbReference>
<keyword evidence="3 20" id="KW-0645">Protease</keyword>
<dbReference type="GO" id="GO:0046872">
    <property type="term" value="F:metal ion binding"/>
    <property type="evidence" value="ECO:0007669"/>
    <property type="project" value="UniProtKB-KW"/>
</dbReference>
<evidence type="ECO:0000256" key="20">
    <source>
        <dbReference type="RuleBase" id="RU361144"/>
    </source>
</evidence>
<feature type="domain" description="PARP catalytic" evidence="23">
    <location>
        <begin position="29"/>
        <end position="233"/>
    </location>
</feature>
<evidence type="ECO:0000256" key="18">
    <source>
        <dbReference type="PIRSR" id="PIRSR601548-8"/>
    </source>
</evidence>
<dbReference type="InterPro" id="IPR012317">
    <property type="entry name" value="Poly(ADP-ribose)pol_cat_dom"/>
</dbReference>
<dbReference type="GO" id="GO:0005886">
    <property type="term" value="C:plasma membrane"/>
    <property type="evidence" value="ECO:0007669"/>
    <property type="project" value="TreeGrafter"/>
</dbReference>
<keyword evidence="21" id="KW-0328">Glycosyltransferase</keyword>
<dbReference type="GO" id="GO:0006508">
    <property type="term" value="P:proteolysis"/>
    <property type="evidence" value="ECO:0007669"/>
    <property type="project" value="UniProtKB-KW"/>
</dbReference>
<dbReference type="FunFam" id="1.10.1370.30:FF:000004">
    <property type="entry name" value="Angiotensin-converting enzyme"/>
    <property type="match status" value="1"/>
</dbReference>
<dbReference type="InterPro" id="IPR001548">
    <property type="entry name" value="Peptidase_M2"/>
</dbReference>
<gene>
    <name evidence="24" type="ORF">DSTB1V02_LOCUS8427</name>
</gene>
<feature type="active site" description="Proton donor 2" evidence="14">
    <location>
        <position position="564"/>
    </location>
</feature>
<dbReference type="GO" id="GO:0003950">
    <property type="term" value="F:NAD+ poly-ADP-ribosyltransferase activity"/>
    <property type="evidence" value="ECO:0007669"/>
    <property type="project" value="UniProtKB-UniRule"/>
</dbReference>
<keyword evidence="6 20" id="KW-0378">Hydrolase</keyword>
<dbReference type="PANTHER" id="PTHR10514">
    <property type="entry name" value="ANGIOTENSIN-CONVERTING ENZYME"/>
    <property type="match status" value="1"/>
</dbReference>
<evidence type="ECO:0000256" key="8">
    <source>
        <dbReference type="ARBA" id="ARBA00023049"/>
    </source>
</evidence>
<dbReference type="EMBL" id="LR901441">
    <property type="protein sequence ID" value="CAD7248616.1"/>
    <property type="molecule type" value="Genomic_DNA"/>
</dbReference>
<feature type="region of interest" description="Disordered" evidence="22">
    <location>
        <begin position="1"/>
        <end position="25"/>
    </location>
</feature>
<feature type="active site" description="Proton acceptor 1" evidence="12">
    <location>
        <position position="433"/>
    </location>
</feature>
<evidence type="ECO:0000256" key="9">
    <source>
        <dbReference type="ARBA" id="ARBA00023157"/>
    </source>
</evidence>
<evidence type="ECO:0000256" key="14">
    <source>
        <dbReference type="PIRSR" id="PIRSR601548-11"/>
    </source>
</evidence>
<dbReference type="Pfam" id="PF01401">
    <property type="entry name" value="Peptidase_M2"/>
    <property type="match status" value="1"/>
</dbReference>
<feature type="active site" description="Proton donor 1" evidence="12">
    <location>
        <position position="564"/>
    </location>
</feature>
<comment type="similarity">
    <text evidence="1 19 20">Belongs to the peptidase M2 family.</text>
</comment>
<evidence type="ECO:0000256" key="6">
    <source>
        <dbReference type="ARBA" id="ARBA00022801"/>
    </source>
</evidence>
<dbReference type="AlphaFoldDB" id="A0A7R8XDL7"/>
<evidence type="ECO:0000256" key="17">
    <source>
        <dbReference type="PIRSR" id="PIRSR601548-4"/>
    </source>
</evidence>
<sequence length="697" mass="80328">MRYSTERKVRRRPAPPTLASESIDEYRHTPEDWEPMENDIYRMVTLSSTSEEYKNIIHLFQATKINIKKVSRIQNAYIWQVYQDRRLHLLKTDFKDDASKLNEKFLFHGTATSNIQFICKQNFDWRLHRTANGSAYGKGVYFATDPEVSMGYTAEGNCMFVAKVLIGLSTPGNSTMTWPPSGYHSTSGPRMIIKYHDQDFYPAYLIEAFAGYSSQSVNEGLLFFKSPSSSTSDLHDFGHEHMPSLDQDADVIAHSLFSNSTNFTDMGAIWRWVYESDTFEEEVAELWETVRPLYEQLHAYVRRKLREKYGEDKVTADGPIPAHLLGDMWAQDWSNLKDLLQPYKMEASLDITPALREQNYTAERLFRLSEEFFTSIGLSPMPETFWNLSIIEKPKDRTIICHASAWDFCDSKDFRIKQCTDMTMEDFVTVHHEMGHVEYFIQYKDLHIAFRDGANPGFHEAVGDVIALSVMTPKHMVKIGLLSESAGKRNWQVDLNYLMSQALSSVAFLPYGYLIDVWRWNVFRGNISSSHYNCEWWKLRSELQGIQPPNIRSEEDFDPGAKYHIAANVPYIRYFVSNIIQFQFHRALCTAAGEYDPKNPGENPIHQCDIYQSKEAGNLLKAMLRLGSSRPWGEAMAAITGGNPKMDASALREYFQPLEDWLTEDNKKHGAFVGWKPGMDLSHLVCMLMRCHGFVFE</sequence>
<evidence type="ECO:0000256" key="11">
    <source>
        <dbReference type="ARBA" id="ARBA00036868"/>
    </source>
</evidence>
<protein>
    <recommendedName>
        <fullName evidence="20 21">Multifunctional fusion protein</fullName>
    </recommendedName>
    <domain>
        <recommendedName>
            <fullName evidence="21">Poly [ADP-ribose] polymerase</fullName>
            <shortName evidence="21">PARP</shortName>
            <ecNumber evidence="21">2.4.2.-</ecNumber>
        </recommendedName>
    </domain>
    <domain>
        <recommendedName>
            <fullName evidence="20">Angiotensin-converting enzyme</fullName>
            <ecNumber evidence="20">3.4.-.-</ecNumber>
        </recommendedName>
    </domain>
</protein>
<dbReference type="SUPFAM" id="SSF55486">
    <property type="entry name" value="Metalloproteases ('zincins'), catalytic domain"/>
    <property type="match status" value="1"/>
</dbReference>
<dbReference type="EC" id="3.4.-.-" evidence="20"/>
<feature type="disulfide bond" evidence="17">
    <location>
        <begin position="589"/>
        <end position="608"/>
    </location>
</feature>
<evidence type="ECO:0000256" key="1">
    <source>
        <dbReference type="ARBA" id="ARBA00008139"/>
    </source>
</evidence>
<comment type="cofactor">
    <cofactor evidence="20">
        <name>Zn(2+)</name>
        <dbReference type="ChEBI" id="CHEBI:29105"/>
    </cofactor>
    <text evidence="20">Binds 1 zinc ion per subunit.</text>
</comment>
<feature type="binding site" evidence="16">
    <location>
        <position position="436"/>
    </location>
    <ligand>
        <name>Zn(2+)</name>
        <dbReference type="ChEBI" id="CHEBI:29105"/>
        <label>1</label>
        <note>catalytic</note>
    </ligand>
</feature>
<dbReference type="PROSITE" id="PS51059">
    <property type="entry name" value="PARP_CATALYTIC"/>
    <property type="match status" value="1"/>
</dbReference>
<dbReference type="Gene3D" id="3.90.228.10">
    <property type="match status" value="1"/>
</dbReference>
<evidence type="ECO:0000256" key="5">
    <source>
        <dbReference type="ARBA" id="ARBA00022729"/>
    </source>
</evidence>
<keyword evidence="21" id="KW-0520">NAD</keyword>
<feature type="binding site" evidence="16">
    <location>
        <position position="432"/>
    </location>
    <ligand>
        <name>Zn(2+)</name>
        <dbReference type="ChEBI" id="CHEBI:29105"/>
        <label>1</label>
        <note>catalytic</note>
    </ligand>
</feature>
<proteinExistence type="inferred from homology"/>
<evidence type="ECO:0000313" key="24">
    <source>
        <dbReference type="EMBL" id="CAD7248616.1"/>
    </source>
</evidence>
<feature type="active site" description="Proton acceptor 2" evidence="14">
    <location>
        <position position="433"/>
    </location>
</feature>
<keyword evidence="10 13" id="KW-0325">Glycoprotein</keyword>
<accession>A0A7R8XDL7</accession>
<keyword evidence="21" id="KW-0808">Transferase</keyword>
<dbReference type="PRINTS" id="PR00791">
    <property type="entry name" value="PEPDIPTASEA"/>
</dbReference>
<dbReference type="CDD" id="cd06461">
    <property type="entry name" value="M2_ACE"/>
    <property type="match status" value="1"/>
</dbReference>
<feature type="binding site" evidence="18">
    <location>
        <position position="432"/>
    </location>
    <ligand>
        <name>Zn(2+)</name>
        <dbReference type="ChEBI" id="CHEBI:29105"/>
        <label>2</label>
        <note>catalytic</note>
    </ligand>
</feature>
<evidence type="ECO:0000256" key="10">
    <source>
        <dbReference type="ARBA" id="ARBA00023180"/>
    </source>
</evidence>
<dbReference type="SUPFAM" id="SSF56399">
    <property type="entry name" value="ADP-ribosylation"/>
    <property type="match status" value="1"/>
</dbReference>
<evidence type="ECO:0000256" key="12">
    <source>
        <dbReference type="PIRSR" id="PIRSR601548-1"/>
    </source>
</evidence>
<evidence type="ECO:0000313" key="25">
    <source>
        <dbReference type="Proteomes" id="UP000677054"/>
    </source>
</evidence>
<evidence type="ECO:0000256" key="2">
    <source>
        <dbReference type="ARBA" id="ARBA00022645"/>
    </source>
</evidence>
<dbReference type="EMBL" id="CAJPEV010001924">
    <property type="protein sequence ID" value="CAG0894908.1"/>
    <property type="molecule type" value="Genomic_DNA"/>
</dbReference>
<feature type="binding site" evidence="15">
    <location>
        <position position="573"/>
    </location>
    <ligand>
        <name>chloride</name>
        <dbReference type="ChEBI" id="CHEBI:17996"/>
        <label>1</label>
    </ligand>
</feature>
<dbReference type="Proteomes" id="UP000677054">
    <property type="component" value="Unassembled WGS sequence"/>
</dbReference>
<evidence type="ECO:0000256" key="4">
    <source>
        <dbReference type="ARBA" id="ARBA00022723"/>
    </source>
</evidence>
<reference evidence="24" key="1">
    <citation type="submission" date="2020-11" db="EMBL/GenBank/DDBJ databases">
        <authorList>
            <person name="Tran Van P."/>
        </authorList>
    </citation>
    <scope>NUCLEOTIDE SEQUENCE</scope>
</reference>
<keyword evidence="7 16" id="KW-0862">Zinc</keyword>
<feature type="binding site" evidence="16">
    <location>
        <position position="460"/>
    </location>
    <ligand>
        <name>Zn(2+)</name>
        <dbReference type="ChEBI" id="CHEBI:29105"/>
        <label>1</label>
        <note>catalytic</note>
    </ligand>
</feature>
<evidence type="ECO:0000256" key="22">
    <source>
        <dbReference type="SAM" id="MobiDB-lite"/>
    </source>
</evidence>
<dbReference type="OrthoDB" id="10029630at2759"/>
<keyword evidence="25" id="KW-1185">Reference proteome</keyword>
<evidence type="ECO:0000256" key="19">
    <source>
        <dbReference type="PROSITE-ProRule" id="PRU01355"/>
    </source>
</evidence>
<keyword evidence="8 20" id="KW-0482">Metalloprotease</keyword>
<dbReference type="PANTHER" id="PTHR10514:SF27">
    <property type="entry name" value="ANGIOTENSIN-CONVERTING ENZYME"/>
    <property type="match status" value="1"/>
</dbReference>
<feature type="binding site" evidence="18">
    <location>
        <position position="460"/>
    </location>
    <ligand>
        <name>Zn(2+)</name>
        <dbReference type="ChEBI" id="CHEBI:29105"/>
        <label>2</label>
        <note>catalytic</note>
    </ligand>
</feature>
<keyword evidence="9 17" id="KW-1015">Disulfide bond</keyword>
<keyword evidence="2 20" id="KW-0121">Carboxypeptidase</keyword>
<organism evidence="24">
    <name type="scientific">Darwinula stevensoni</name>
    <dbReference type="NCBI Taxonomy" id="69355"/>
    <lineage>
        <taxon>Eukaryota</taxon>
        <taxon>Metazoa</taxon>
        <taxon>Ecdysozoa</taxon>
        <taxon>Arthropoda</taxon>
        <taxon>Crustacea</taxon>
        <taxon>Oligostraca</taxon>
        <taxon>Ostracoda</taxon>
        <taxon>Podocopa</taxon>
        <taxon>Podocopida</taxon>
        <taxon>Darwinulocopina</taxon>
        <taxon>Darwinuloidea</taxon>
        <taxon>Darwinulidae</taxon>
        <taxon>Darwinula</taxon>
    </lineage>
</organism>
<evidence type="ECO:0000259" key="23">
    <source>
        <dbReference type="PROSITE" id="PS51059"/>
    </source>
</evidence>
<dbReference type="GO" id="GO:0008237">
    <property type="term" value="F:metallopeptidase activity"/>
    <property type="evidence" value="ECO:0007669"/>
    <property type="project" value="UniProtKB-KW"/>
</dbReference>
<comment type="caution">
    <text evidence="19">Lacks conserved residue(s) required for the propagation of feature annotation.</text>
</comment>
<dbReference type="GO" id="GO:0004180">
    <property type="term" value="F:carboxypeptidase activity"/>
    <property type="evidence" value="ECO:0007669"/>
    <property type="project" value="UniProtKB-KW"/>
</dbReference>
<evidence type="ECO:0000256" key="3">
    <source>
        <dbReference type="ARBA" id="ARBA00022670"/>
    </source>
</evidence>
<keyword evidence="4 16" id="KW-0479">Metal-binding</keyword>
<evidence type="ECO:0000256" key="7">
    <source>
        <dbReference type="ARBA" id="ARBA00022833"/>
    </source>
</evidence>
<feature type="binding site" evidence="15">
    <location>
        <position position="274"/>
    </location>
    <ligand>
        <name>chloride</name>
        <dbReference type="ChEBI" id="CHEBI:17996"/>
        <label>1</label>
    </ligand>
</feature>